<proteinExistence type="predicted"/>
<evidence type="ECO:0000313" key="3">
    <source>
        <dbReference type="Proteomes" id="UP000005237"/>
    </source>
</evidence>
<sequence length="339" mass="38770">MTKMTRNVTSNEATACCTYIVQNAQSKLVFAKSKVKPIKEKWTTPKLEMQALRMGVENTRHVLEGLIEGEIKVNSIVIMTDSEIALKWLESDPTKREVGVLIANRLKSIRTILCGIFDKHGLTVTFGHADTKRNPADLGTRGVTKTDLDKVTYSAKRILEEDITPIFDCSRTNSFMKMKRVTVRVLKFILKISKRMSGEAQLKLLDSIPELNEIKIENEINAREVRVGEQVLVRDQQKLINSKKLKEMANLKPQMNEKGIVVCKGRMSKADLPIETKEPILLLQSMDISKMIIREAHGKSHKTLDHTMIEVRRKFWIPKLRTLTKSLLSRCVWCQRMVK</sequence>
<dbReference type="PANTHER" id="PTHR47331">
    <property type="entry name" value="PHD-TYPE DOMAIN-CONTAINING PROTEIN"/>
    <property type="match status" value="1"/>
</dbReference>
<dbReference type="EnsemblMetazoa" id="CJA03343.1">
    <property type="protein sequence ID" value="CJA03343.1"/>
    <property type="gene ID" value="WBGene00122547"/>
</dbReference>
<evidence type="ECO:0000259" key="1">
    <source>
        <dbReference type="Pfam" id="PF17921"/>
    </source>
</evidence>
<dbReference type="Gene3D" id="1.10.340.70">
    <property type="match status" value="1"/>
</dbReference>
<dbReference type="Proteomes" id="UP000005237">
    <property type="component" value="Unassembled WGS sequence"/>
</dbReference>
<accession>A0A8R1HJA8</accession>
<keyword evidence="3" id="KW-1185">Reference proteome</keyword>
<protein>
    <submittedName>
        <fullName evidence="2">Integrase_H2C2 domain-containing protein</fullName>
    </submittedName>
</protein>
<organism evidence="2 3">
    <name type="scientific">Caenorhabditis japonica</name>
    <dbReference type="NCBI Taxonomy" id="281687"/>
    <lineage>
        <taxon>Eukaryota</taxon>
        <taxon>Metazoa</taxon>
        <taxon>Ecdysozoa</taxon>
        <taxon>Nematoda</taxon>
        <taxon>Chromadorea</taxon>
        <taxon>Rhabditida</taxon>
        <taxon>Rhabditina</taxon>
        <taxon>Rhabditomorpha</taxon>
        <taxon>Rhabditoidea</taxon>
        <taxon>Rhabditidae</taxon>
        <taxon>Peloderinae</taxon>
        <taxon>Caenorhabditis</taxon>
    </lineage>
</organism>
<name>A0A8R1HJA8_CAEJA</name>
<reference evidence="2" key="2">
    <citation type="submission" date="2022-06" db="UniProtKB">
        <authorList>
            <consortium name="EnsemblMetazoa"/>
        </authorList>
    </citation>
    <scope>IDENTIFICATION</scope>
    <source>
        <strain evidence="2">DF5081</strain>
    </source>
</reference>
<evidence type="ECO:0000313" key="2">
    <source>
        <dbReference type="EnsemblMetazoa" id="CJA03343.1"/>
    </source>
</evidence>
<feature type="domain" description="Integrase zinc-binding" evidence="1">
    <location>
        <begin position="290"/>
        <end position="337"/>
    </location>
</feature>
<dbReference type="InterPro" id="IPR008042">
    <property type="entry name" value="Retrotrans_Pao"/>
</dbReference>
<dbReference type="Pfam" id="PF17921">
    <property type="entry name" value="Integrase_H2C2"/>
    <property type="match status" value="1"/>
</dbReference>
<reference evidence="3" key="1">
    <citation type="submission" date="2010-08" db="EMBL/GenBank/DDBJ databases">
        <authorList>
            <consortium name="Caenorhabditis japonica Sequencing Consortium"/>
            <person name="Wilson R.K."/>
        </authorList>
    </citation>
    <scope>NUCLEOTIDE SEQUENCE [LARGE SCALE GENOMIC DNA]</scope>
    <source>
        <strain evidence="3">DF5081</strain>
    </source>
</reference>
<dbReference type="AlphaFoldDB" id="A0A8R1HJA8"/>
<dbReference type="InterPro" id="IPR041588">
    <property type="entry name" value="Integrase_H2C2"/>
</dbReference>
<dbReference type="Pfam" id="PF05380">
    <property type="entry name" value="Peptidase_A17"/>
    <property type="match status" value="1"/>
</dbReference>